<evidence type="ECO:0000313" key="2">
    <source>
        <dbReference type="EMBL" id="KAK3220094.1"/>
    </source>
</evidence>
<organism evidence="2 3">
    <name type="scientific">Dipteronia sinensis</name>
    <dbReference type="NCBI Taxonomy" id="43782"/>
    <lineage>
        <taxon>Eukaryota</taxon>
        <taxon>Viridiplantae</taxon>
        <taxon>Streptophyta</taxon>
        <taxon>Embryophyta</taxon>
        <taxon>Tracheophyta</taxon>
        <taxon>Spermatophyta</taxon>
        <taxon>Magnoliopsida</taxon>
        <taxon>eudicotyledons</taxon>
        <taxon>Gunneridae</taxon>
        <taxon>Pentapetalae</taxon>
        <taxon>rosids</taxon>
        <taxon>malvids</taxon>
        <taxon>Sapindales</taxon>
        <taxon>Sapindaceae</taxon>
        <taxon>Hippocastanoideae</taxon>
        <taxon>Acereae</taxon>
        <taxon>Dipteronia</taxon>
    </lineage>
</organism>
<accession>A0AAE0AMD1</accession>
<dbReference type="Gene3D" id="3.90.1320.10">
    <property type="entry name" value="Outer-capsid protein sigma 3, large lobe"/>
    <property type="match status" value="1"/>
</dbReference>
<name>A0AAE0AMD1_9ROSI</name>
<dbReference type="PROSITE" id="PS52045">
    <property type="entry name" value="NEPROSIN_PEP_CD"/>
    <property type="match status" value="1"/>
</dbReference>
<dbReference type="EMBL" id="JANJYJ010000004">
    <property type="protein sequence ID" value="KAK3220094.1"/>
    <property type="molecule type" value="Genomic_DNA"/>
</dbReference>
<gene>
    <name evidence="2" type="ORF">Dsin_014064</name>
</gene>
<keyword evidence="3" id="KW-1185">Reference proteome</keyword>
<evidence type="ECO:0000259" key="1">
    <source>
        <dbReference type="PROSITE" id="PS52045"/>
    </source>
</evidence>
<dbReference type="Pfam" id="PF03080">
    <property type="entry name" value="Neprosin"/>
    <property type="match status" value="1"/>
</dbReference>
<dbReference type="InterPro" id="IPR053168">
    <property type="entry name" value="Glutamic_endopeptidase"/>
</dbReference>
<dbReference type="AlphaFoldDB" id="A0AAE0AMD1"/>
<comment type="caution">
    <text evidence="2">The sequence shown here is derived from an EMBL/GenBank/DDBJ whole genome shotgun (WGS) entry which is preliminary data.</text>
</comment>
<dbReference type="PANTHER" id="PTHR31589">
    <property type="entry name" value="PROTEIN, PUTATIVE (DUF239)-RELATED-RELATED"/>
    <property type="match status" value="1"/>
</dbReference>
<feature type="domain" description="Neprosin PEP catalytic" evidence="1">
    <location>
        <begin position="33"/>
        <end position="286"/>
    </location>
</feature>
<protein>
    <recommendedName>
        <fullName evidence="1">Neprosin PEP catalytic domain-containing protein</fullName>
    </recommendedName>
</protein>
<dbReference type="InterPro" id="IPR004314">
    <property type="entry name" value="Neprosin"/>
</dbReference>
<evidence type="ECO:0000313" key="3">
    <source>
        <dbReference type="Proteomes" id="UP001281410"/>
    </source>
</evidence>
<proteinExistence type="predicted"/>
<dbReference type="Proteomes" id="UP001281410">
    <property type="component" value="Unassembled WGS sequence"/>
</dbReference>
<reference evidence="2" key="1">
    <citation type="journal article" date="2023" name="Plant J.">
        <title>Genome sequences and population genomics provide insights into the demographic history, inbreeding, and mutation load of two 'living fossil' tree species of Dipteronia.</title>
        <authorList>
            <person name="Feng Y."/>
            <person name="Comes H.P."/>
            <person name="Chen J."/>
            <person name="Zhu S."/>
            <person name="Lu R."/>
            <person name="Zhang X."/>
            <person name="Li P."/>
            <person name="Qiu J."/>
            <person name="Olsen K.M."/>
            <person name="Qiu Y."/>
        </authorList>
    </citation>
    <scope>NUCLEOTIDE SEQUENCE</scope>
    <source>
        <strain evidence="2">NBL</strain>
    </source>
</reference>
<dbReference type="PANTHER" id="PTHR31589:SF221">
    <property type="entry name" value="LIGASE, PUTATIVE (DUF239)-RELATED"/>
    <property type="match status" value="1"/>
</dbReference>
<sequence>MFMHEGTVKTIESDDGDVIDCVEINKQPAFNHPLLRNHSIQYAHATLKHNLYFGAQAYFNVWHPKTVNDECSKAQVWILGGLDHYLNAIETGWMVSGDDDRTRLFIYWTSDGYRKTGCYNLHCPGFVQIDPFLALGGSIKPVSIYNGQQREIQFVVKKDEVTENWWLKVGDRIIGYWPHPIMTGLHYCGTEIKWGGAVLNKNVGNHHTATQMGSGHFPGEGFGKASFIRNIGYYNDSNNLITKGLHIDSTYATRPSCYDVKLGDHGGANYGTHLYFGGSGFSMDCL</sequence>